<feature type="domain" description="Peptidase C39-like" evidence="2">
    <location>
        <begin position="98"/>
        <end position="264"/>
    </location>
</feature>
<keyword evidence="1" id="KW-1133">Transmembrane helix</keyword>
<evidence type="ECO:0000313" key="6">
    <source>
        <dbReference type="Proteomes" id="UP000321547"/>
    </source>
</evidence>
<keyword evidence="1" id="KW-0812">Transmembrane</keyword>
<evidence type="ECO:0000313" key="4">
    <source>
        <dbReference type="EMBL" id="SFP80586.1"/>
    </source>
</evidence>
<reference evidence="4 5" key="1">
    <citation type="submission" date="2016-10" db="EMBL/GenBank/DDBJ databases">
        <authorList>
            <person name="de Groot N.N."/>
        </authorList>
    </citation>
    <scope>NUCLEOTIDE SEQUENCE [LARGE SCALE GENOMIC DNA]</scope>
    <source>
        <strain evidence="4 5">DSM 17073</strain>
    </source>
</reference>
<dbReference type="EMBL" id="FOXC01000074">
    <property type="protein sequence ID" value="SFP80586.1"/>
    <property type="molecule type" value="Genomic_DNA"/>
</dbReference>
<dbReference type="AlphaFoldDB" id="A0A1I5TDS5"/>
<dbReference type="InterPro" id="IPR039564">
    <property type="entry name" value="Peptidase_C39-like"/>
</dbReference>
<dbReference type="Proteomes" id="UP000321547">
    <property type="component" value="Unassembled WGS sequence"/>
</dbReference>
<evidence type="ECO:0000259" key="2">
    <source>
        <dbReference type="Pfam" id="PF13529"/>
    </source>
</evidence>
<dbReference type="Gene3D" id="3.90.70.10">
    <property type="entry name" value="Cysteine proteinases"/>
    <property type="match status" value="1"/>
</dbReference>
<keyword evidence="6" id="KW-1185">Reference proteome</keyword>
<dbReference type="Proteomes" id="UP000242243">
    <property type="component" value="Unassembled WGS sequence"/>
</dbReference>
<dbReference type="Pfam" id="PF13529">
    <property type="entry name" value="Peptidase_C39_2"/>
    <property type="match status" value="1"/>
</dbReference>
<organism evidence="4 5">
    <name type="scientific">Halolactibacillus halophilus</name>
    <dbReference type="NCBI Taxonomy" id="306540"/>
    <lineage>
        <taxon>Bacteria</taxon>
        <taxon>Bacillati</taxon>
        <taxon>Bacillota</taxon>
        <taxon>Bacilli</taxon>
        <taxon>Bacillales</taxon>
        <taxon>Bacillaceae</taxon>
        <taxon>Halolactibacillus</taxon>
    </lineage>
</organism>
<accession>A0A1I5TDS5</accession>
<reference evidence="3 6" key="2">
    <citation type="submission" date="2019-07" db="EMBL/GenBank/DDBJ databases">
        <title>Whole genome shotgun sequence of Halolactibacillus halophilus NBRC 100868.</title>
        <authorList>
            <person name="Hosoyama A."/>
            <person name="Uohara A."/>
            <person name="Ohji S."/>
            <person name="Ichikawa N."/>
        </authorList>
    </citation>
    <scope>NUCLEOTIDE SEQUENCE [LARGE SCALE GENOMIC DNA]</scope>
    <source>
        <strain evidence="3 6">NBRC 100868</strain>
    </source>
</reference>
<gene>
    <name evidence="3" type="ORF">HHA03_25010</name>
    <name evidence="4" type="ORF">SAMN05421839_1742</name>
</gene>
<dbReference type="PANTHER" id="PTHR37806">
    <property type="entry name" value="LMO0724 PROTEIN"/>
    <property type="match status" value="1"/>
</dbReference>
<feature type="transmembrane region" description="Helical" evidence="1">
    <location>
        <begin position="6"/>
        <end position="23"/>
    </location>
</feature>
<evidence type="ECO:0000256" key="1">
    <source>
        <dbReference type="SAM" id="Phobius"/>
    </source>
</evidence>
<feature type="transmembrane region" description="Helical" evidence="1">
    <location>
        <begin position="35"/>
        <end position="55"/>
    </location>
</feature>
<evidence type="ECO:0000313" key="5">
    <source>
        <dbReference type="Proteomes" id="UP000242243"/>
    </source>
</evidence>
<dbReference type="OrthoDB" id="1164310at2"/>
<dbReference type="PANTHER" id="PTHR37806:SF1">
    <property type="entry name" value="PEPTIDASE C39-LIKE DOMAIN-CONTAINING PROTEIN"/>
    <property type="match status" value="1"/>
</dbReference>
<dbReference type="InterPro" id="IPR039563">
    <property type="entry name" value="Peptidase_C39_single_dom"/>
</dbReference>
<dbReference type="STRING" id="306540.SAMN05421839_1742"/>
<dbReference type="RefSeq" id="WP_089834073.1">
    <property type="nucleotide sequence ID" value="NZ_BJWI01000095.1"/>
</dbReference>
<evidence type="ECO:0000313" key="3">
    <source>
        <dbReference type="EMBL" id="GEM02969.1"/>
    </source>
</evidence>
<proteinExistence type="predicted"/>
<dbReference type="CDD" id="cd02549">
    <property type="entry name" value="Peptidase_C39A"/>
    <property type="match status" value="1"/>
</dbReference>
<dbReference type="EMBL" id="BJWI01000095">
    <property type="protein sequence ID" value="GEM02969.1"/>
    <property type="molecule type" value="Genomic_DNA"/>
</dbReference>
<protein>
    <submittedName>
        <fullName evidence="4">Uncharacterized protein YvpB</fullName>
    </submittedName>
</protein>
<name>A0A1I5TDS5_9BACI</name>
<keyword evidence="1" id="KW-0472">Membrane</keyword>
<sequence length="294" mass="33755">MKTVLLGVMLILILFIIFLLHRFTRKKHSHMLVKLMVFHLYVYIGLLFFVSYHFFSVLPYHMWTDEVNALFSIEARSATNHTASPRLANFKQPHSNLLHVPLINQFPELPRGCEVTALAMLMQYYDVDTDKLTLAKQVKKDTTPYNVIDNHVHFGNPHNGFVGDMYTFEEPGLGVYYEPLLELANSYDHVTAKNLTGQDFNDLLATVGRHQPVLVITNITFKPLPSEAFTTWQTTDGPITITYKMHAVVITGYDKDRIFFNDPYDGQMKQENKTDFISAWEQMGSQALSLSIND</sequence>